<proteinExistence type="predicted"/>
<name>A0ACB8TQI3_9APHY</name>
<evidence type="ECO:0000313" key="1">
    <source>
        <dbReference type="EMBL" id="KAI0084290.1"/>
    </source>
</evidence>
<sequence length="77" mass="9206">MLSRIASSSARRIPRVSPAATRWYTEENAFHKKEKAHEDQYAREHEKEQLKKLHEQIEQKKRELAELEKQHAEALKK</sequence>
<keyword evidence="2" id="KW-1185">Reference proteome</keyword>
<dbReference type="EMBL" id="MU274944">
    <property type="protein sequence ID" value="KAI0084290.1"/>
    <property type="molecule type" value="Genomic_DNA"/>
</dbReference>
<gene>
    <name evidence="1" type="ORF">BDY19DRAFT_972017</name>
</gene>
<comment type="caution">
    <text evidence="1">The sequence shown here is derived from an EMBL/GenBank/DDBJ whole genome shotgun (WGS) entry which is preliminary data.</text>
</comment>
<protein>
    <submittedName>
        <fullName evidence="1">Uncharacterized protein</fullName>
    </submittedName>
</protein>
<reference evidence="1" key="1">
    <citation type="journal article" date="2021" name="Environ. Microbiol.">
        <title>Gene family expansions and transcriptome signatures uncover fungal adaptations to wood decay.</title>
        <authorList>
            <person name="Hage H."/>
            <person name="Miyauchi S."/>
            <person name="Viragh M."/>
            <person name="Drula E."/>
            <person name="Min B."/>
            <person name="Chaduli D."/>
            <person name="Navarro D."/>
            <person name="Favel A."/>
            <person name="Norest M."/>
            <person name="Lesage-Meessen L."/>
            <person name="Balint B."/>
            <person name="Merenyi Z."/>
            <person name="de Eugenio L."/>
            <person name="Morin E."/>
            <person name="Martinez A.T."/>
            <person name="Baldrian P."/>
            <person name="Stursova M."/>
            <person name="Martinez M.J."/>
            <person name="Novotny C."/>
            <person name="Magnuson J.K."/>
            <person name="Spatafora J.W."/>
            <person name="Maurice S."/>
            <person name="Pangilinan J."/>
            <person name="Andreopoulos W."/>
            <person name="LaButti K."/>
            <person name="Hundley H."/>
            <person name="Na H."/>
            <person name="Kuo A."/>
            <person name="Barry K."/>
            <person name="Lipzen A."/>
            <person name="Henrissat B."/>
            <person name="Riley R."/>
            <person name="Ahrendt S."/>
            <person name="Nagy L.G."/>
            <person name="Grigoriev I.V."/>
            <person name="Martin F."/>
            <person name="Rosso M.N."/>
        </authorList>
    </citation>
    <scope>NUCLEOTIDE SEQUENCE</scope>
    <source>
        <strain evidence="1">CBS 384.51</strain>
    </source>
</reference>
<dbReference type="Proteomes" id="UP001055072">
    <property type="component" value="Unassembled WGS sequence"/>
</dbReference>
<accession>A0ACB8TQI3</accession>
<evidence type="ECO:0000313" key="2">
    <source>
        <dbReference type="Proteomes" id="UP001055072"/>
    </source>
</evidence>
<organism evidence="1 2">
    <name type="scientific">Irpex rosettiformis</name>
    <dbReference type="NCBI Taxonomy" id="378272"/>
    <lineage>
        <taxon>Eukaryota</taxon>
        <taxon>Fungi</taxon>
        <taxon>Dikarya</taxon>
        <taxon>Basidiomycota</taxon>
        <taxon>Agaricomycotina</taxon>
        <taxon>Agaricomycetes</taxon>
        <taxon>Polyporales</taxon>
        <taxon>Irpicaceae</taxon>
        <taxon>Irpex</taxon>
    </lineage>
</organism>